<gene>
    <name evidence="15" type="primary">CR1</name>
</gene>
<feature type="domain" description="Sushi" evidence="13">
    <location>
        <begin position="1401"/>
        <end position="1461"/>
    </location>
</feature>
<feature type="domain" description="Sushi" evidence="13">
    <location>
        <begin position="2112"/>
        <end position="2170"/>
    </location>
</feature>
<feature type="domain" description="Sushi" evidence="13">
    <location>
        <begin position="786"/>
        <end position="849"/>
    </location>
</feature>
<proteinExistence type="predicted"/>
<feature type="domain" description="Sushi" evidence="13">
    <location>
        <begin position="468"/>
        <end position="528"/>
    </location>
</feature>
<dbReference type="PROSITE" id="PS50923">
    <property type="entry name" value="SUSHI"/>
    <property type="match status" value="31"/>
</dbReference>
<feature type="disulfide bond" evidence="9">
    <location>
        <begin position="973"/>
        <end position="1016"/>
    </location>
</feature>
<feature type="disulfide bond" evidence="9">
    <location>
        <begin position="1002"/>
        <end position="1029"/>
    </location>
</feature>
<keyword evidence="6" id="KW-0180">Complement pathway</keyword>
<feature type="domain" description="Sushi" evidence="13">
    <location>
        <begin position="343"/>
        <end position="403"/>
    </location>
</feature>
<keyword evidence="3 12" id="KW-0732">Signal</keyword>
<dbReference type="CDD" id="cd00033">
    <property type="entry name" value="CCP"/>
    <property type="match status" value="32"/>
</dbReference>
<feature type="disulfide bond" evidence="9">
    <location>
        <begin position="1250"/>
        <end position="1277"/>
    </location>
</feature>
<evidence type="ECO:0000256" key="3">
    <source>
        <dbReference type="ARBA" id="ARBA00022729"/>
    </source>
</evidence>
<feature type="disulfide bond" evidence="9">
    <location>
        <begin position="1342"/>
        <end position="1385"/>
    </location>
</feature>
<dbReference type="SUPFAM" id="SSF57535">
    <property type="entry name" value="Complement control module/SCR domain"/>
    <property type="match status" value="32"/>
</dbReference>
<evidence type="ECO:0000256" key="10">
    <source>
        <dbReference type="SAM" id="MobiDB-lite"/>
    </source>
</evidence>
<keyword evidence="15" id="KW-0675">Receptor</keyword>
<dbReference type="FunFam" id="2.10.70.10:FF:000055">
    <property type="entry name" value="Complement decay-accelerating factor, GPI-anchored"/>
    <property type="match status" value="1"/>
</dbReference>
<feature type="disulfide bond" evidence="9">
    <location>
        <begin position="1720"/>
        <end position="1763"/>
    </location>
</feature>
<keyword evidence="11" id="KW-1133">Transmembrane helix</keyword>
<feature type="disulfide bond" evidence="9">
    <location>
        <begin position="1629"/>
        <end position="1656"/>
    </location>
</feature>
<dbReference type="InterPro" id="IPR051277">
    <property type="entry name" value="SEZ6_CSMD_C4BPB_Regulators"/>
</dbReference>
<protein>
    <submittedName>
        <fullName evidence="15">Complement receptor type 1</fullName>
    </submittedName>
</protein>
<feature type="disulfide bond" evidence="9">
    <location>
        <begin position="2141"/>
        <end position="2168"/>
    </location>
</feature>
<feature type="domain" description="Sushi" evidence="13">
    <location>
        <begin position="2037"/>
        <end position="2097"/>
    </location>
</feature>
<feature type="disulfide bond" evidence="9">
    <location>
        <begin position="1403"/>
        <end position="1446"/>
    </location>
</feature>
<feature type="domain" description="Sushi" evidence="13">
    <location>
        <begin position="88"/>
        <end position="152"/>
    </location>
</feature>
<feature type="disulfide bond" evidence="9">
    <location>
        <begin position="1221"/>
        <end position="1264"/>
    </location>
</feature>
<accession>A0AA97L168</accession>
<dbReference type="GO" id="GO:0006958">
    <property type="term" value="P:complement activation, classical pathway"/>
    <property type="evidence" value="ECO:0007669"/>
    <property type="project" value="UniProtKB-KW"/>
</dbReference>
<feature type="compositionally biased region" description="Polar residues" evidence="10">
    <location>
        <begin position="532"/>
        <end position="555"/>
    </location>
</feature>
<keyword evidence="5" id="KW-0391">Immunity</keyword>
<feature type="disulfide bond" evidence="9">
    <location>
        <begin position="881"/>
        <end position="908"/>
    </location>
</feature>
<feature type="transmembrane region" description="Helical" evidence="11">
    <location>
        <begin position="2172"/>
        <end position="2197"/>
    </location>
</feature>
<sequence length="2232" mass="243594">MPGSFPSSIDPKLFVLLSLLSGVRGDCGKPPKLKNAIPQGNVDAASFPTDTAVIYECLDDFYNIQGKLDVTTCLSNSQWSPIEEFCESSCPVPTSLKYAQPKPEEASKSYYTPGTTVTYVCRRGYDSIPGMSPVIICLQNNTWSKVPVFCKGKSCGDPGKPQNGRAVILTDLLYRAKVNFTCDDGYRLIGTPVTQCLTESNTVKWNKEPPDCQSITCSSPPNITGGTHDGGESFENFPYNSTITYKCNHGFSLIGEASIHCTTEDKIKGIWSGPAPECKGDCNPPEPIRNAALKQEPKPSYPAGTELTYTCISGYEYIPGKRPVIRCLDTSEWSQVDVFCQGKRCPTPDIENGHIVEDSELRLGDQITFACYEGYRPVGRTEARCILSGGNVDWNSRPPHCERVPCYPPPEIANGRHNGQGDSYTYGSAVTYQCDPEFSLIGNKTIVCTVDKNLNGKWSGSAPQCKVVKCRTPEVLNGVMITSYQPSYTYQDRVVFRCHDNFRLKDNRGDISCGSNSTWEPRLPECIEDIRPTTSSGGDMKSSTPAGPTTRSPIGSTVKPVEETTEIATSTVKNLSGNYLGSIEPTEKPKDESGSSVGVIVGAVVAVIAVIAITVGALIGRAHLKRRGKLATHSSPSESYTAVPRNTDISLEEKEKPVKIRDSCGPPTRFYFAELIDEHKSKTSFPVGSTVKYRCRPGYQGRRTSVTCLETLKWSEAPTFCGKMTCPNPGEPDNGRVIVPKDLFFGSTVNFSCDEGHRLIGQSSIRCIIANQKIIWSGGIPRCQRIPCYPPPDIPHGKHNGRYNQDYVYGDAVTYTCDKGYPRIGDAYIHCTTKDGENGVWSGHVSCGAIQCSAPQSIANGKYTSQASEVFDNGAFVEYSCGPGYKLIGEARIYCTETGSWSSPTPYCEVIGCLGPEIQNGRITSSKVLFDPREIITFECDPGYILQGTRVIQCQSNSTWDSPVPICVKVKQCQRPPNIQHGSHSNLESAVFANGMFVRYKCDPGYTLIGEKTIYCTTSGTWSPPAPHCAGSCGPPPNLNFAELTNEYKNKTSFPVGSIVKYGCRPGYYGFRTSVACLSNLTWSGIDKLCKKRSCENLGDVENGRVIISEDLSFGSTVNFTCEEGHKLIGQSFIRCVLSGQKVTWSGKIPFCQRIQCYPPPDIPHGKHNDRYNKDYFYGDAVTYTCDKGYPRIGDAYIHCTTKDGENGVWSGRLSCGVSQCPVPPDIANGNHNVTAGKVFTSYMSVTYFCDPGYSLIGKASISCTASGNWSLPLPHCEVQCSTPQRITNGKYTSQSSEVFTKGAFVEYSCDPGYHLIGEAIIDCTESGSWSSQTPSCEVVQCPSPPEILHGEHNALELAIFTNGKSIKYRCEPGYILIGEATIYCTASGAWSLPVPKCEVIQCQRPPKVQNGFHSNQESVVFSNGMCVKYTCEDGYTLIGEATIYCTESGTWNLPAPRCEETSCICPVIQNGRTTTSKLSIKPRETIEFECDPGYILEGNNEIQCQSDGTWEPSVPICVSGNIDTEIPPTLRSSIVSQCPSPPHIDNGYHIGEALYVFPAGTTVSYSCISGYILIGQESISCTESGAWSFPPPRCEVLQCTPPPPISNGEHDGHRLANFTVGTSVNYTCNPGYLLVGEASSHCTSSGAWSQPIPRCEVMRCPPPPRIVHGRYFGENFMYQTSVIYVCDAGYYLVGDHMVTCTLQGSGSTNWTEPPKCKGCLAPQEIANGKPDTEVQEDFAYGSSVMYRCDPGYFLTGATTIYCLHSGMWEPPVPQCKVVQCPSPPEVLHGEHSALESAIFTNGKSIKYICEPGYVLIGEATIYCMASGAWSFPVPKCEAKGCIGPEIQNGRKSSSNIVFKPMETITFECDRGYILKGNSTIQCQPDNMWDFPVPLCVREMQCQRPPELQNGFHSNQKVTVFSNGMHVKYTCEDGYTLIGEATIYCTESGTWNLPAPRCEGNIDTEIPPTLRSSIVSQCPSPPHIDNGYHIGEALYVFPAGTTVSYSCISGYILIGQESISCTESGAWSFPPPRCEVLQCTPPPPISNGEHDGHRLANFTVGTSVNYTCNPGYLLVGEASSHCTSSGAWSQPIPRCEDFTILSLSRSEDRLPIGCILPQIPGGKKAEVESVLQSGDNVTVECEDGYVLEGSSYVQCQHDFTWDPPVPVCKPVFSVMALISFGSVVGFLLLLTILGIIWMTVSKWNKVRYTPANSKEISDIPNSRISCSSNLQL</sequence>
<keyword evidence="2 9" id="KW-0768">Sushi</keyword>
<evidence type="ECO:0000256" key="5">
    <source>
        <dbReference type="ARBA" id="ARBA00022859"/>
    </source>
</evidence>
<dbReference type="Gene3D" id="2.10.70.10">
    <property type="entry name" value="Complement Module, domain 1"/>
    <property type="match status" value="32"/>
</dbReference>
<feature type="disulfide bond" evidence="9">
    <location>
        <begin position="2007"/>
        <end position="2034"/>
    </location>
</feature>
<feature type="domain" description="Sushi" evidence="13">
    <location>
        <begin position="971"/>
        <end position="1031"/>
    </location>
</feature>
<keyword evidence="7 9" id="KW-1015">Disulfide bond</keyword>
<feature type="domain" description="Sushi" evidence="13">
    <location>
        <begin position="1537"/>
        <end position="1597"/>
    </location>
</feature>
<evidence type="ECO:0000256" key="11">
    <source>
        <dbReference type="SAM" id="Phobius"/>
    </source>
</evidence>
<feature type="domain" description="Sushi" evidence="13">
    <location>
        <begin position="724"/>
        <end position="785"/>
    </location>
</feature>
<dbReference type="InterPro" id="IPR035976">
    <property type="entry name" value="Sushi/SCR/CCP_sf"/>
</dbReference>
<feature type="domain" description="Sushi" evidence="13">
    <location>
        <begin position="1779"/>
        <end position="1839"/>
    </location>
</feature>
<evidence type="ECO:0000256" key="9">
    <source>
        <dbReference type="PROSITE-ProRule" id="PRU00302"/>
    </source>
</evidence>
<dbReference type="PANTHER" id="PTHR45656">
    <property type="entry name" value="PROTEIN CBR-CLEC-78"/>
    <property type="match status" value="1"/>
</dbReference>
<dbReference type="GO" id="GO:0045087">
    <property type="term" value="P:innate immune response"/>
    <property type="evidence" value="ECO:0007669"/>
    <property type="project" value="UniProtKB-KW"/>
</dbReference>
<feature type="disulfide bond" evidence="9">
    <location>
        <begin position="1978"/>
        <end position="2021"/>
    </location>
</feature>
<feature type="disulfide bond" evidence="9">
    <location>
        <begin position="2039"/>
        <end position="2082"/>
    </location>
</feature>
<feature type="disulfide bond" evidence="9">
    <location>
        <begin position="470"/>
        <end position="513"/>
    </location>
</feature>
<dbReference type="FunFam" id="2.10.70.10:FF:000070">
    <property type="entry name" value="Complement C3d receptor 2"/>
    <property type="match status" value="3"/>
</dbReference>
<evidence type="ECO:0000259" key="13">
    <source>
        <dbReference type="PROSITE" id="PS50923"/>
    </source>
</evidence>
<feature type="domain" description="Sushi" evidence="13">
    <location>
        <begin position="850"/>
        <end position="910"/>
    </location>
</feature>
<evidence type="ECO:0000256" key="2">
    <source>
        <dbReference type="ARBA" id="ARBA00022659"/>
    </source>
</evidence>
<feature type="disulfide bond" evidence="9">
    <location>
        <begin position="1157"/>
        <end position="1200"/>
    </location>
</feature>
<evidence type="ECO:0000256" key="12">
    <source>
        <dbReference type="SAM" id="SignalP"/>
    </source>
</evidence>
<feature type="domain" description="Sushi" evidence="13">
    <location>
        <begin position="1279"/>
        <end position="1339"/>
    </location>
</feature>
<feature type="domain" description="Sushi" evidence="13">
    <location>
        <begin position="153"/>
        <end position="214"/>
    </location>
</feature>
<dbReference type="GeneID" id="129330399"/>
<feature type="domain" description="Sushi" evidence="13">
    <location>
        <begin position="1976"/>
        <end position="2036"/>
    </location>
</feature>
<dbReference type="Proteomes" id="UP001190640">
    <property type="component" value="Chromosome 5"/>
</dbReference>
<feature type="disulfide bond" evidence="9">
    <location>
        <begin position="1432"/>
        <end position="1459"/>
    </location>
</feature>
<feature type="disulfide bond" evidence="9">
    <location>
        <begin position="1931"/>
        <end position="1958"/>
    </location>
</feature>
<feature type="disulfide bond" evidence="9">
    <location>
        <begin position="1749"/>
        <end position="1776"/>
    </location>
</feature>
<evidence type="ECO:0000313" key="15">
    <source>
        <dbReference type="RefSeq" id="XP_054836402.1"/>
    </source>
</evidence>
<feature type="domain" description="Sushi" evidence="13">
    <location>
        <begin position="1718"/>
        <end position="1778"/>
    </location>
</feature>
<feature type="domain" description="Sushi" evidence="13">
    <location>
        <begin position="1840"/>
        <end position="1898"/>
    </location>
</feature>
<feature type="chain" id="PRO_5041672904" evidence="12">
    <location>
        <begin position="26"/>
        <end position="2232"/>
    </location>
</feature>
<feature type="disulfide bond" evidence="9">
    <location>
        <begin position="1781"/>
        <end position="1824"/>
    </location>
</feature>
<feature type="disulfide bond" evidence="9">
    <location>
        <begin position="2068"/>
        <end position="2095"/>
    </location>
</feature>
<keyword evidence="11" id="KW-0472">Membrane</keyword>
<name>A0AA97L168_EUBMA</name>
<keyword evidence="4" id="KW-0677">Repeat</keyword>
<feature type="disulfide bond" evidence="9">
    <location>
        <begin position="1281"/>
        <end position="1324"/>
    </location>
</feature>
<feature type="domain" description="Sushi" evidence="13">
    <location>
        <begin position="281"/>
        <end position="342"/>
    </location>
</feature>
<feature type="disulfide bond" evidence="9">
    <location>
        <begin position="788"/>
        <end position="831"/>
    </location>
</feature>
<feature type="disulfide bond" evidence="9">
    <location>
        <begin position="1869"/>
        <end position="1896"/>
    </location>
</feature>
<feature type="disulfide bond" evidence="9">
    <location>
        <begin position="1310"/>
        <end position="1337"/>
    </location>
</feature>
<feature type="domain" description="Sushi" evidence="13">
    <location>
        <begin position="1340"/>
        <end position="1400"/>
    </location>
</feature>
<evidence type="ECO:0000256" key="6">
    <source>
        <dbReference type="ARBA" id="ARBA00022875"/>
    </source>
</evidence>
<keyword evidence="11" id="KW-0812">Transmembrane</keyword>
<feature type="domain" description="Sushi" evidence="13">
    <location>
        <begin position="404"/>
        <end position="467"/>
    </location>
</feature>
<dbReference type="PANTHER" id="PTHR45656:SF15">
    <property type="entry name" value="SUSHI DOMAIN-CONTAINING PROTEIN"/>
    <property type="match status" value="1"/>
</dbReference>
<feature type="domain" description="Sushi" evidence="13">
    <location>
        <begin position="1155"/>
        <end position="1218"/>
    </location>
</feature>
<feature type="disulfide bond" evidence="9">
    <location>
        <begin position="1568"/>
        <end position="1595"/>
    </location>
</feature>
<dbReference type="SMART" id="SM00032">
    <property type="entry name" value="CCP"/>
    <property type="match status" value="32"/>
</dbReference>
<evidence type="ECO:0000256" key="7">
    <source>
        <dbReference type="ARBA" id="ARBA00023157"/>
    </source>
</evidence>
<feature type="disulfide bond" evidence="9">
    <location>
        <begin position="852"/>
        <end position="895"/>
    </location>
</feature>
<dbReference type="Pfam" id="PF00084">
    <property type="entry name" value="Sushi"/>
    <property type="match status" value="32"/>
</dbReference>
<feature type="disulfide bond" evidence="9">
    <location>
        <begin position="1491"/>
        <end position="1518"/>
    </location>
</feature>
<feature type="disulfide bond" evidence="9">
    <location>
        <begin position="1600"/>
        <end position="1643"/>
    </location>
</feature>
<feature type="signal peptide" evidence="12">
    <location>
        <begin position="1"/>
        <end position="25"/>
    </location>
</feature>
<feature type="domain" description="Sushi" evidence="13">
    <location>
        <begin position="1219"/>
        <end position="1278"/>
    </location>
</feature>
<feature type="domain" description="Sushi" evidence="13">
    <location>
        <begin position="1598"/>
        <end position="1658"/>
    </location>
</feature>
<feature type="domain" description="Sushi" evidence="13">
    <location>
        <begin position="1093"/>
        <end position="1154"/>
    </location>
</feature>
<feature type="domain" description="Sushi" evidence="13">
    <location>
        <begin position="1462"/>
        <end position="1520"/>
    </location>
</feature>
<feature type="region of interest" description="Disordered" evidence="10">
    <location>
        <begin position="529"/>
        <end position="564"/>
    </location>
</feature>
<dbReference type="RefSeq" id="XP_054836402.1">
    <property type="nucleotide sequence ID" value="XM_054980427.1"/>
</dbReference>
<dbReference type="CTD" id="1378"/>
<evidence type="ECO:0000256" key="1">
    <source>
        <dbReference type="ARBA" id="ARBA00022588"/>
    </source>
</evidence>
<dbReference type="InterPro" id="IPR000436">
    <property type="entry name" value="Sushi_SCR_CCP_dom"/>
</dbReference>
<evidence type="ECO:0000313" key="14">
    <source>
        <dbReference type="Proteomes" id="UP001190640"/>
    </source>
</evidence>
<feature type="disulfide bond" evidence="9">
    <location>
        <begin position="1371"/>
        <end position="1398"/>
    </location>
</feature>
<feature type="domain" description="Sushi" evidence="13">
    <location>
        <begin position="1032"/>
        <end position="1092"/>
    </location>
</feature>
<dbReference type="FunFam" id="2.10.70.10:FF:000014">
    <property type="entry name" value="Membrane cofactor protein"/>
    <property type="match status" value="9"/>
</dbReference>
<feature type="disulfide bond" evidence="9">
    <location>
        <begin position="940"/>
        <end position="967"/>
    </location>
</feature>
<evidence type="ECO:0000256" key="4">
    <source>
        <dbReference type="ARBA" id="ARBA00022737"/>
    </source>
</evidence>
<dbReference type="KEGG" id="emc:129330399"/>
<feature type="domain" description="Sushi" evidence="13">
    <location>
        <begin position="1900"/>
        <end position="1960"/>
    </location>
</feature>
<keyword evidence="8" id="KW-0325">Glycoprotein</keyword>
<feature type="domain" description="Sushi" evidence="13">
    <location>
        <begin position="215"/>
        <end position="280"/>
    </location>
</feature>
<feature type="domain" description="Sushi" evidence="13">
    <location>
        <begin position="662"/>
        <end position="723"/>
    </location>
</feature>
<comment type="caution">
    <text evidence="9">Lacks conserved residue(s) required for the propagation of feature annotation.</text>
</comment>
<feature type="disulfide bond" evidence="9">
    <location>
        <begin position="1810"/>
        <end position="1837"/>
    </location>
</feature>
<reference evidence="15" key="1">
    <citation type="submission" date="2025-08" db="UniProtKB">
        <authorList>
            <consortium name="RefSeq"/>
        </authorList>
    </citation>
    <scope>IDENTIFICATION</scope>
    <source>
        <tissue evidence="15">Blood</tissue>
    </source>
</reference>
<feature type="disulfide bond" evidence="9">
    <location>
        <begin position="1902"/>
        <end position="1945"/>
    </location>
</feature>
<organism evidence="14 15">
    <name type="scientific">Eublepharis macularius</name>
    <name type="common">Leopard gecko</name>
    <name type="synonym">Cyrtodactylus macularius</name>
    <dbReference type="NCBI Taxonomy" id="481883"/>
    <lineage>
        <taxon>Eukaryota</taxon>
        <taxon>Metazoa</taxon>
        <taxon>Chordata</taxon>
        <taxon>Craniata</taxon>
        <taxon>Vertebrata</taxon>
        <taxon>Euteleostomi</taxon>
        <taxon>Lepidosauria</taxon>
        <taxon>Squamata</taxon>
        <taxon>Bifurcata</taxon>
        <taxon>Gekkota</taxon>
        <taxon>Eublepharidae</taxon>
        <taxon>Eublepharinae</taxon>
        <taxon>Eublepharis</taxon>
    </lineage>
</organism>
<keyword evidence="14" id="KW-1185">Reference proteome</keyword>
<dbReference type="FunFam" id="2.10.70.10:FF:000038">
    <property type="entry name" value="Complement component receptor type 1"/>
    <property type="match status" value="1"/>
</dbReference>
<evidence type="ECO:0000256" key="8">
    <source>
        <dbReference type="ARBA" id="ARBA00023180"/>
    </source>
</evidence>
<feature type="domain" description="Sushi" evidence="13">
    <location>
        <begin position="1659"/>
        <end position="1717"/>
    </location>
</feature>
<feature type="domain" description="Sushi" evidence="13">
    <location>
        <begin position="911"/>
        <end position="969"/>
    </location>
</feature>
<keyword evidence="1" id="KW-0399">Innate immunity</keyword>
<feature type="disulfide bond" evidence="9">
    <location>
        <begin position="1539"/>
        <end position="1582"/>
    </location>
</feature>